<dbReference type="PANTHER" id="PTHR35333:SF3">
    <property type="entry name" value="BETA-LACTAMASE-TYPE TRANSPEPTIDASE FOLD CONTAINING PROTEIN"/>
    <property type="match status" value="1"/>
</dbReference>
<comment type="caution">
    <text evidence="3">The sequence shown here is derived from an EMBL/GenBank/DDBJ whole genome shotgun (WGS) entry which is preliminary data.</text>
</comment>
<dbReference type="PANTHER" id="PTHR35333">
    <property type="entry name" value="BETA-LACTAMASE"/>
    <property type="match status" value="1"/>
</dbReference>
<keyword evidence="3" id="KW-0378">Hydrolase</keyword>
<accession>A0AA90KGV2</accession>
<sequence>MSEAMRFRRDRYPLFAVVAAVLLALTTACGSTGHSSPAQPAATASVTAGTGPAFAGLETEYHAKLGVWALDTGDNRTVTWHSTTRIAYASTYKALAAAALLRNDSTAQLDRTVTYTSADLQSYAPITKQHVKTGMTVRALCDAAIRYSDNTAGNLLLRRLGGPAGLQSALRAIGDTTTHVDRYEPDLNDAVPGDVRDTSTPSALGEDLRQYAVATALPGDRRTELDQWLRGDTVGATLVRAGVPSGWTVGDKSGAGDYGTRNDIAVVWPPHRAPLIVVVMSTRTGSKDTYNDALIAKAAKVAVGALA</sequence>
<reference evidence="3 4" key="1">
    <citation type="submission" date="2023-05" db="EMBL/GenBank/DDBJ databases">
        <title>Streptantibioticus silvisoli sp. nov., acidotolerant actinomycetes 1 from pine litter.</title>
        <authorList>
            <person name="Swiecimska M."/>
            <person name="Golinska P."/>
            <person name="Sangal V."/>
            <person name="Wachnowicz B."/>
            <person name="Goodfellow M."/>
        </authorList>
    </citation>
    <scope>NUCLEOTIDE SEQUENCE</scope>
    <source>
        <strain evidence="3">SL13</strain>
        <strain evidence="2 4">SL54</strain>
    </source>
</reference>
<evidence type="ECO:0000313" key="3">
    <source>
        <dbReference type="EMBL" id="MDI5971025.1"/>
    </source>
</evidence>
<dbReference type="GO" id="GO:0030655">
    <property type="term" value="P:beta-lactam antibiotic catabolic process"/>
    <property type="evidence" value="ECO:0007669"/>
    <property type="project" value="InterPro"/>
</dbReference>
<dbReference type="InterPro" id="IPR012338">
    <property type="entry name" value="Beta-lactam/transpept-like"/>
</dbReference>
<proteinExistence type="predicted"/>
<dbReference type="EC" id="3.5.2.6" evidence="3"/>
<dbReference type="PROSITE" id="PS51257">
    <property type="entry name" value="PROKAR_LIPOPROTEIN"/>
    <property type="match status" value="1"/>
</dbReference>
<dbReference type="Proteomes" id="UP001156398">
    <property type="component" value="Unassembled WGS sequence"/>
</dbReference>
<dbReference type="Gene3D" id="3.40.710.10">
    <property type="entry name" value="DD-peptidase/beta-lactamase superfamily"/>
    <property type="match status" value="1"/>
</dbReference>
<dbReference type="EMBL" id="JABXJJ020000019">
    <property type="protein sequence ID" value="MDI5971025.1"/>
    <property type="molecule type" value="Genomic_DNA"/>
</dbReference>
<dbReference type="GO" id="GO:0008800">
    <property type="term" value="F:beta-lactamase activity"/>
    <property type="evidence" value="ECO:0007669"/>
    <property type="project" value="UniProtKB-EC"/>
</dbReference>
<dbReference type="RefSeq" id="WP_271314735.1">
    <property type="nucleotide sequence ID" value="NZ_JAAGKO020000001.1"/>
</dbReference>
<dbReference type="Pfam" id="PF13354">
    <property type="entry name" value="Beta-lactamase2"/>
    <property type="match status" value="1"/>
</dbReference>
<keyword evidence="4" id="KW-1185">Reference proteome</keyword>
<evidence type="ECO:0000259" key="1">
    <source>
        <dbReference type="Pfam" id="PF13354"/>
    </source>
</evidence>
<protein>
    <submittedName>
        <fullName evidence="3">Class A beta-lactamase</fullName>
        <ecNumber evidence="3">3.5.2.6</ecNumber>
    </submittedName>
</protein>
<dbReference type="PRINTS" id="PR00118">
    <property type="entry name" value="BLACTAMASEA"/>
</dbReference>
<dbReference type="InterPro" id="IPR000871">
    <property type="entry name" value="Beta-lactam_class-A"/>
</dbReference>
<evidence type="ECO:0000313" key="4">
    <source>
        <dbReference type="Proteomes" id="UP001156398"/>
    </source>
</evidence>
<dbReference type="AlphaFoldDB" id="A0AA90KGV2"/>
<dbReference type="NCBIfam" id="NF033103">
    <property type="entry name" value="bla_class_A"/>
    <property type="match status" value="1"/>
</dbReference>
<dbReference type="InterPro" id="IPR045155">
    <property type="entry name" value="Beta-lactam_cat"/>
</dbReference>
<dbReference type="SUPFAM" id="SSF56601">
    <property type="entry name" value="beta-lactamase/transpeptidase-like"/>
    <property type="match status" value="1"/>
</dbReference>
<dbReference type="EMBL" id="JAAGKO020000001">
    <property type="protein sequence ID" value="MDI5961224.1"/>
    <property type="molecule type" value="Genomic_DNA"/>
</dbReference>
<gene>
    <name evidence="3" type="primary">bla</name>
    <name evidence="2" type="ORF">POF43_000530</name>
    <name evidence="3" type="ORF">POF50_017025</name>
</gene>
<dbReference type="GO" id="GO:0046677">
    <property type="term" value="P:response to antibiotic"/>
    <property type="evidence" value="ECO:0007669"/>
    <property type="project" value="InterPro"/>
</dbReference>
<name>A0AA90KGV2_9ACTN</name>
<evidence type="ECO:0000313" key="2">
    <source>
        <dbReference type="EMBL" id="MDI5961224.1"/>
    </source>
</evidence>
<feature type="domain" description="Beta-lactamase class A catalytic" evidence="1">
    <location>
        <begin position="67"/>
        <end position="280"/>
    </location>
</feature>
<organism evidence="3">
    <name type="scientific">Streptantibioticus silvisoli</name>
    <dbReference type="NCBI Taxonomy" id="2705255"/>
    <lineage>
        <taxon>Bacteria</taxon>
        <taxon>Bacillati</taxon>
        <taxon>Actinomycetota</taxon>
        <taxon>Actinomycetes</taxon>
        <taxon>Kitasatosporales</taxon>
        <taxon>Streptomycetaceae</taxon>
        <taxon>Streptantibioticus</taxon>
    </lineage>
</organism>